<evidence type="ECO:0000259" key="8">
    <source>
        <dbReference type="Pfam" id="PF01171"/>
    </source>
</evidence>
<evidence type="ECO:0000256" key="1">
    <source>
        <dbReference type="ARBA" id="ARBA00013267"/>
    </source>
</evidence>
<evidence type="ECO:0000256" key="3">
    <source>
        <dbReference type="ARBA" id="ARBA00022694"/>
    </source>
</evidence>
<gene>
    <name evidence="9" type="ORF">E4U42_005436</name>
</gene>
<keyword evidence="3" id="KW-0819">tRNA processing</keyword>
<dbReference type="PANTHER" id="PTHR43033">
    <property type="entry name" value="TRNA(ILE)-LYSIDINE SYNTHASE-RELATED"/>
    <property type="match status" value="1"/>
</dbReference>
<dbReference type="SUPFAM" id="SSF52402">
    <property type="entry name" value="Adenine nucleotide alpha hydrolases-like"/>
    <property type="match status" value="1"/>
</dbReference>
<dbReference type="Gene3D" id="3.40.50.620">
    <property type="entry name" value="HUPs"/>
    <property type="match status" value="1"/>
</dbReference>
<comment type="catalytic activity">
    <reaction evidence="6">
        <text>cytidine(34) in tRNA(Ile2) + L-lysine + ATP = lysidine(34) in tRNA(Ile2) + AMP + diphosphate + H(+)</text>
        <dbReference type="Rhea" id="RHEA:43744"/>
        <dbReference type="Rhea" id="RHEA-COMP:10625"/>
        <dbReference type="Rhea" id="RHEA-COMP:10670"/>
        <dbReference type="ChEBI" id="CHEBI:15378"/>
        <dbReference type="ChEBI" id="CHEBI:30616"/>
        <dbReference type="ChEBI" id="CHEBI:32551"/>
        <dbReference type="ChEBI" id="CHEBI:33019"/>
        <dbReference type="ChEBI" id="CHEBI:82748"/>
        <dbReference type="ChEBI" id="CHEBI:83665"/>
        <dbReference type="ChEBI" id="CHEBI:456215"/>
        <dbReference type="EC" id="6.3.4.19"/>
    </reaction>
</comment>
<protein>
    <recommendedName>
        <fullName evidence="1">tRNA(Ile)-lysidine synthetase</fullName>
        <ecNumber evidence="1">6.3.4.19</ecNumber>
    </recommendedName>
</protein>
<reference evidence="9" key="1">
    <citation type="journal article" date="2020" name="bioRxiv">
        <title>Whole genome comparisons of ergot fungi reveals the divergence and evolution of species within the genus Claviceps are the result of varying mechanisms driving genome evolution and host range expansion.</title>
        <authorList>
            <person name="Wyka S.A."/>
            <person name="Mondo S.J."/>
            <person name="Liu M."/>
            <person name="Dettman J."/>
            <person name="Nalam V."/>
            <person name="Broders K.D."/>
        </authorList>
    </citation>
    <scope>NUCLEOTIDE SEQUENCE</scope>
    <source>
        <strain evidence="9">CCC 489</strain>
    </source>
</reference>
<sequence length="659" mass="74715">MAMAHLFSAMIKTYPAAVKIADNPVHKAIAIIVDHKLRPESSSEASEVAQELRRMGVVKPVIKPLNWKEFAPRGQDPAGLPNVESAARTLRYRMLGQTCRTFHVSSLFFAHHRDDQFETILMRLQNRHPYRGLQGIREANAIPECHDLHGVYKSGLLDDQMHKDPYLSFKPPKKEMRRLRWTLKSDSEAEPWDQIRFCLGVNDLSGHFSSNIPRDLDSRMPYLTPLNCEDGGVMIYRPLLQFDKDRLIATCEANKIKWFEDPTNEDVTLTPRNKIRRTIRTAAPAEAEQQKRVILDMSRDARRRVRLEEAEARRWLTREAVILDFDPNAGTLRVRLSPFRVANPHWGRGRLFAQARRASRQPHQRVIAAIVIRKLIEFVTPEANLPSLANMDNMVDRLFPELAAQTHESPSPSPPAPAPKAFTMAGVAFDPLVGPSGAQWFLSRAPYPSTKPLPERKLLGDLHSPTSPLVGATDESVSRHHHWRTWKTPKLWDGRYWIRVSACVRARFHILPLMPQHAKPFRKALSPPQRARLDRLLKYYAPGKVRYALPALYSVQAVPGQEADPTLTLLALPSLGIHAPGLDRWVKCETRYRWVDISLLGLGTRGRQGPVVGGGGRTGPHSMRIREQRAARPPARTRCDGASRRGTRSLRLKKSALLP</sequence>
<dbReference type="HAMAP" id="MF_01161">
    <property type="entry name" value="tRNA_Ile_lys_synt"/>
    <property type="match status" value="1"/>
</dbReference>
<evidence type="ECO:0000256" key="5">
    <source>
        <dbReference type="ARBA" id="ARBA00022840"/>
    </source>
</evidence>
<keyword evidence="10" id="KW-1185">Reference proteome</keyword>
<dbReference type="GO" id="GO:0008033">
    <property type="term" value="P:tRNA processing"/>
    <property type="evidence" value="ECO:0007669"/>
    <property type="project" value="UniProtKB-KW"/>
</dbReference>
<evidence type="ECO:0000256" key="6">
    <source>
        <dbReference type="ARBA" id="ARBA00048539"/>
    </source>
</evidence>
<dbReference type="EMBL" id="SRPY01000515">
    <property type="protein sequence ID" value="KAG5922524.1"/>
    <property type="molecule type" value="Genomic_DNA"/>
</dbReference>
<keyword evidence="2" id="KW-0436">Ligase</keyword>
<feature type="domain" description="tRNA(Ile)-lysidine/2-thiocytidine synthase N-terminal" evidence="8">
    <location>
        <begin position="20"/>
        <end position="142"/>
    </location>
</feature>
<feature type="domain" description="tRNA(Ile)-lysidine/2-thiocytidine synthase N-terminal" evidence="8">
    <location>
        <begin position="231"/>
        <end position="277"/>
    </location>
</feature>
<keyword evidence="5" id="KW-0067">ATP-binding</keyword>
<dbReference type="EC" id="6.3.4.19" evidence="1"/>
<dbReference type="GO" id="GO:0032267">
    <property type="term" value="F:tRNA(Ile)-lysidine synthase activity"/>
    <property type="evidence" value="ECO:0007669"/>
    <property type="project" value="UniProtKB-EC"/>
</dbReference>
<keyword evidence="4" id="KW-0547">Nucleotide-binding</keyword>
<feature type="region of interest" description="Disordered" evidence="7">
    <location>
        <begin position="610"/>
        <end position="647"/>
    </location>
</feature>
<dbReference type="PANTHER" id="PTHR43033:SF1">
    <property type="entry name" value="TRNA(ILE)-LYSIDINE SYNTHASE-RELATED"/>
    <property type="match status" value="1"/>
</dbReference>
<dbReference type="InterPro" id="IPR014729">
    <property type="entry name" value="Rossmann-like_a/b/a_fold"/>
</dbReference>
<dbReference type="CDD" id="cd01992">
    <property type="entry name" value="TilS_N"/>
    <property type="match status" value="1"/>
</dbReference>
<evidence type="ECO:0000313" key="10">
    <source>
        <dbReference type="Proteomes" id="UP000811619"/>
    </source>
</evidence>
<dbReference type="OrthoDB" id="434144at2759"/>
<dbReference type="InterPro" id="IPR011063">
    <property type="entry name" value="TilS/TtcA_N"/>
</dbReference>
<dbReference type="AlphaFoldDB" id="A0A8K0J9U9"/>
<evidence type="ECO:0000256" key="7">
    <source>
        <dbReference type="SAM" id="MobiDB-lite"/>
    </source>
</evidence>
<dbReference type="Pfam" id="PF01171">
    <property type="entry name" value="ATP_bind_3"/>
    <property type="match status" value="2"/>
</dbReference>
<evidence type="ECO:0000313" key="9">
    <source>
        <dbReference type="EMBL" id="KAG5922524.1"/>
    </source>
</evidence>
<evidence type="ECO:0000256" key="4">
    <source>
        <dbReference type="ARBA" id="ARBA00022741"/>
    </source>
</evidence>
<proteinExistence type="inferred from homology"/>
<organism evidence="9 10">
    <name type="scientific">Claviceps africana</name>
    <dbReference type="NCBI Taxonomy" id="83212"/>
    <lineage>
        <taxon>Eukaryota</taxon>
        <taxon>Fungi</taxon>
        <taxon>Dikarya</taxon>
        <taxon>Ascomycota</taxon>
        <taxon>Pezizomycotina</taxon>
        <taxon>Sordariomycetes</taxon>
        <taxon>Hypocreomycetidae</taxon>
        <taxon>Hypocreales</taxon>
        <taxon>Clavicipitaceae</taxon>
        <taxon>Claviceps</taxon>
    </lineage>
</organism>
<comment type="caution">
    <text evidence="9">The sequence shown here is derived from an EMBL/GenBank/DDBJ whole genome shotgun (WGS) entry which is preliminary data.</text>
</comment>
<dbReference type="GO" id="GO:0005524">
    <property type="term" value="F:ATP binding"/>
    <property type="evidence" value="ECO:0007669"/>
    <property type="project" value="UniProtKB-KW"/>
</dbReference>
<dbReference type="Proteomes" id="UP000811619">
    <property type="component" value="Unassembled WGS sequence"/>
</dbReference>
<dbReference type="InterPro" id="IPR012094">
    <property type="entry name" value="tRNA_Ile_lys_synt"/>
</dbReference>
<evidence type="ECO:0000256" key="2">
    <source>
        <dbReference type="ARBA" id="ARBA00022598"/>
    </source>
</evidence>
<dbReference type="InterPro" id="IPR012795">
    <property type="entry name" value="tRNA_Ile_lys_synt_N"/>
</dbReference>
<name>A0A8K0J9U9_9HYPO</name>
<accession>A0A8K0J9U9</accession>